<dbReference type="Proteomes" id="UP001188597">
    <property type="component" value="Unassembled WGS sequence"/>
</dbReference>
<feature type="domain" description="F-box" evidence="1">
    <location>
        <begin position="8"/>
        <end position="46"/>
    </location>
</feature>
<evidence type="ECO:0000313" key="3">
    <source>
        <dbReference type="Proteomes" id="UP001188597"/>
    </source>
</evidence>
<dbReference type="SUPFAM" id="SSF81383">
    <property type="entry name" value="F-box domain"/>
    <property type="match status" value="1"/>
</dbReference>
<name>A0AA89AWZ9_9ASTE</name>
<dbReference type="Pfam" id="PF12937">
    <property type="entry name" value="F-box-like"/>
    <property type="match status" value="1"/>
</dbReference>
<dbReference type="Gene3D" id="1.20.1280.50">
    <property type="match status" value="1"/>
</dbReference>
<dbReference type="InterPro" id="IPR044809">
    <property type="entry name" value="AUF1-like"/>
</dbReference>
<dbReference type="AlphaFoldDB" id="A0AA89AWZ9"/>
<organism evidence="2 3">
    <name type="scientific">Escallonia herrerae</name>
    <dbReference type="NCBI Taxonomy" id="1293975"/>
    <lineage>
        <taxon>Eukaryota</taxon>
        <taxon>Viridiplantae</taxon>
        <taxon>Streptophyta</taxon>
        <taxon>Embryophyta</taxon>
        <taxon>Tracheophyta</taxon>
        <taxon>Spermatophyta</taxon>
        <taxon>Magnoliopsida</taxon>
        <taxon>eudicotyledons</taxon>
        <taxon>Gunneridae</taxon>
        <taxon>Pentapetalae</taxon>
        <taxon>asterids</taxon>
        <taxon>campanulids</taxon>
        <taxon>Escalloniales</taxon>
        <taxon>Escalloniaceae</taxon>
        <taxon>Escallonia</taxon>
    </lineage>
</organism>
<dbReference type="PROSITE" id="PS50181">
    <property type="entry name" value="FBOX"/>
    <property type="match status" value="1"/>
</dbReference>
<evidence type="ECO:0000313" key="2">
    <source>
        <dbReference type="EMBL" id="KAK3020264.1"/>
    </source>
</evidence>
<keyword evidence="3" id="KW-1185">Reference proteome</keyword>
<reference evidence="2" key="1">
    <citation type="submission" date="2022-12" db="EMBL/GenBank/DDBJ databases">
        <title>Draft genome assemblies for two species of Escallonia (Escalloniales).</title>
        <authorList>
            <person name="Chanderbali A."/>
            <person name="Dervinis C."/>
            <person name="Anghel I."/>
            <person name="Soltis D."/>
            <person name="Soltis P."/>
            <person name="Zapata F."/>
        </authorList>
    </citation>
    <scope>NUCLEOTIDE SEQUENCE</scope>
    <source>
        <strain evidence="2">UCBG64.0493</strain>
        <tissue evidence="2">Leaf</tissue>
    </source>
</reference>
<dbReference type="PANTHER" id="PTHR31215">
    <property type="entry name" value="OS05G0510400 PROTEIN-RELATED"/>
    <property type="match status" value="1"/>
</dbReference>
<dbReference type="EMBL" id="JAVXUP010000823">
    <property type="protein sequence ID" value="KAK3020264.1"/>
    <property type="molecule type" value="Genomic_DNA"/>
</dbReference>
<evidence type="ECO:0000259" key="1">
    <source>
        <dbReference type="PROSITE" id="PS50181"/>
    </source>
</evidence>
<accession>A0AA89AWZ9</accession>
<gene>
    <name evidence="2" type="ORF">RJ639_047704</name>
</gene>
<dbReference type="InterPro" id="IPR036047">
    <property type="entry name" value="F-box-like_dom_sf"/>
</dbReference>
<proteinExistence type="predicted"/>
<dbReference type="InterPro" id="IPR001810">
    <property type="entry name" value="F-box_dom"/>
</dbReference>
<comment type="caution">
    <text evidence="2">The sequence shown here is derived from an EMBL/GenBank/DDBJ whole genome shotgun (WGS) entry which is preliminary data.</text>
</comment>
<dbReference type="CDD" id="cd09917">
    <property type="entry name" value="F-box_SF"/>
    <property type="match status" value="1"/>
</dbReference>
<sequence length="299" mass="34236">MKMKVTKNAHINRLPNELILLIFDTLSDAESLFRCSLVSKRFAPLVFQTRAVSLQVPEWDPNFGSKNSLTQKLINFFKNPVQSIHQLLQKPSDSPPPSLSLSYLLVMRLAHFLKQLTCIDSLNVQLSHSGHNPSSSTDSFVRWKADFDSYNLSSFLLLFAKTLVTTEHEAKEQVAVKPELTNQAIMKYINLMGYHQKDARARHSLLWPILRLKSDGVHLREKTTMSFKFWYTPVLRLPSSGFMLKEAKLLALRYCDKEEGIGKDDAWISRNAFEKDDMAFAKAVTEISQEAPIFSNRKQ</sequence>
<protein>
    <recommendedName>
        <fullName evidence="1">F-box domain-containing protein</fullName>
    </recommendedName>
</protein>